<name>A0A939PMD2_9ACTN</name>
<comment type="caution">
    <text evidence="1">The sequence shown here is derived from an EMBL/GenBank/DDBJ whole genome shotgun (WGS) entry which is preliminary data.</text>
</comment>
<gene>
    <name evidence="1" type="ORF">J4573_36040</name>
</gene>
<evidence type="ECO:0000313" key="2">
    <source>
        <dbReference type="Proteomes" id="UP000669179"/>
    </source>
</evidence>
<dbReference type="EMBL" id="JAGEOJ010000016">
    <property type="protein sequence ID" value="MBO2452549.1"/>
    <property type="molecule type" value="Genomic_DNA"/>
</dbReference>
<dbReference type="AlphaFoldDB" id="A0A939PMD2"/>
<organism evidence="1 2">
    <name type="scientific">Actinomadura barringtoniae</name>
    <dbReference type="NCBI Taxonomy" id="1427535"/>
    <lineage>
        <taxon>Bacteria</taxon>
        <taxon>Bacillati</taxon>
        <taxon>Actinomycetota</taxon>
        <taxon>Actinomycetes</taxon>
        <taxon>Streptosporangiales</taxon>
        <taxon>Thermomonosporaceae</taxon>
        <taxon>Actinomadura</taxon>
    </lineage>
</organism>
<protein>
    <submittedName>
        <fullName evidence="1">Uncharacterized protein</fullName>
    </submittedName>
</protein>
<keyword evidence="2" id="KW-1185">Reference proteome</keyword>
<dbReference type="RefSeq" id="WP_208260559.1">
    <property type="nucleotide sequence ID" value="NZ_JAGEOJ010000016.1"/>
</dbReference>
<sequence>MSTPHRRVAASGHVLRRAAGLGALVGLAAVTPALILTVGPQVLNALRPGGLIGPQLLTGLRTGTFAGLRPGTFTGLRLPPMPMPQVGPADAVRVSLIKARCRRGISDFRGDRPI</sequence>
<accession>A0A939PMD2</accession>
<dbReference type="Proteomes" id="UP000669179">
    <property type="component" value="Unassembled WGS sequence"/>
</dbReference>
<proteinExistence type="predicted"/>
<reference evidence="1" key="1">
    <citation type="submission" date="2021-03" db="EMBL/GenBank/DDBJ databases">
        <authorList>
            <person name="Kanchanasin P."/>
            <person name="Saeng-In P."/>
            <person name="Phongsopitanun W."/>
            <person name="Yuki M."/>
            <person name="Kudo T."/>
            <person name="Ohkuma M."/>
            <person name="Tanasupawat S."/>
        </authorList>
    </citation>
    <scope>NUCLEOTIDE SEQUENCE</scope>
    <source>
        <strain evidence="1">GKU 128</strain>
    </source>
</reference>
<evidence type="ECO:0000313" key="1">
    <source>
        <dbReference type="EMBL" id="MBO2452549.1"/>
    </source>
</evidence>